<comment type="caution">
    <text evidence="2">The sequence shown here is derived from an EMBL/GenBank/DDBJ whole genome shotgun (WGS) entry which is preliminary data.</text>
</comment>
<organism evidence="2 3">
    <name type="scientific">Petrolisthes cinctipes</name>
    <name type="common">Flat porcelain crab</name>
    <dbReference type="NCBI Taxonomy" id="88211"/>
    <lineage>
        <taxon>Eukaryota</taxon>
        <taxon>Metazoa</taxon>
        <taxon>Ecdysozoa</taxon>
        <taxon>Arthropoda</taxon>
        <taxon>Crustacea</taxon>
        <taxon>Multicrustacea</taxon>
        <taxon>Malacostraca</taxon>
        <taxon>Eumalacostraca</taxon>
        <taxon>Eucarida</taxon>
        <taxon>Decapoda</taxon>
        <taxon>Pleocyemata</taxon>
        <taxon>Anomura</taxon>
        <taxon>Galatheoidea</taxon>
        <taxon>Porcellanidae</taxon>
        <taxon>Petrolisthes</taxon>
    </lineage>
</organism>
<dbReference type="Pfam" id="PF13384">
    <property type="entry name" value="HTH_23"/>
    <property type="match status" value="1"/>
</dbReference>
<dbReference type="EMBL" id="JAWQEG010001953">
    <property type="protein sequence ID" value="KAK3875544.1"/>
    <property type="molecule type" value="Genomic_DNA"/>
</dbReference>
<accession>A0AAE1KK70</accession>
<comment type="subcellular location">
    <subcellularLocation>
        <location evidence="1">Nucleus</location>
    </subcellularLocation>
</comment>
<dbReference type="SUPFAM" id="SSF46689">
    <property type="entry name" value="Homeodomain-like"/>
    <property type="match status" value="1"/>
</dbReference>
<evidence type="ECO:0000313" key="3">
    <source>
        <dbReference type="Proteomes" id="UP001286313"/>
    </source>
</evidence>
<dbReference type="Proteomes" id="UP001286313">
    <property type="component" value="Unassembled WGS sequence"/>
</dbReference>
<protein>
    <submittedName>
        <fullName evidence="2">Uncharacterized protein</fullName>
    </submittedName>
</protein>
<dbReference type="AlphaFoldDB" id="A0AAE1KK70"/>
<reference evidence="2" key="1">
    <citation type="submission" date="2023-10" db="EMBL/GenBank/DDBJ databases">
        <title>Genome assemblies of two species of porcelain crab, Petrolisthes cinctipes and Petrolisthes manimaculis (Anomura: Porcellanidae).</title>
        <authorList>
            <person name="Angst P."/>
        </authorList>
    </citation>
    <scope>NUCLEOTIDE SEQUENCE</scope>
    <source>
        <strain evidence="2">PB745_01</strain>
        <tissue evidence="2">Gill</tissue>
    </source>
</reference>
<sequence>MDGRGSRITQTLKSERQLIIRMWLAGSSARVISRATGISISTVHRWVRRWREEGTIEMRPYSYYTKCIAAVPLSYTRWTPSAYMIHTYADNYAAYLPVHSVHD</sequence>
<gene>
    <name evidence="2" type="ORF">Pcinc_019593</name>
</gene>
<dbReference type="Gene3D" id="1.10.10.10">
    <property type="entry name" value="Winged helix-like DNA-binding domain superfamily/Winged helix DNA-binding domain"/>
    <property type="match status" value="1"/>
</dbReference>
<keyword evidence="3" id="KW-1185">Reference proteome</keyword>
<evidence type="ECO:0000313" key="2">
    <source>
        <dbReference type="EMBL" id="KAK3875544.1"/>
    </source>
</evidence>
<dbReference type="InterPro" id="IPR036388">
    <property type="entry name" value="WH-like_DNA-bd_sf"/>
</dbReference>
<proteinExistence type="predicted"/>
<dbReference type="GO" id="GO:0005634">
    <property type="term" value="C:nucleus"/>
    <property type="evidence" value="ECO:0007669"/>
    <property type="project" value="UniProtKB-SubCell"/>
</dbReference>
<dbReference type="InterPro" id="IPR009057">
    <property type="entry name" value="Homeodomain-like_sf"/>
</dbReference>
<evidence type="ECO:0000256" key="1">
    <source>
        <dbReference type="ARBA" id="ARBA00004123"/>
    </source>
</evidence>
<name>A0AAE1KK70_PETCI</name>